<dbReference type="Proteomes" id="UP000008457">
    <property type="component" value="Chromosome"/>
</dbReference>
<evidence type="ECO:0000256" key="4">
    <source>
        <dbReference type="ARBA" id="ARBA00022801"/>
    </source>
</evidence>
<dbReference type="GO" id="GO:0005975">
    <property type="term" value="P:carbohydrate metabolic process"/>
    <property type="evidence" value="ECO:0007669"/>
    <property type="project" value="InterPro"/>
</dbReference>
<comment type="similarity">
    <text evidence="1 11">Belongs to the glycosyl hydrolase 4 family.</text>
</comment>
<dbReference type="AlphaFoldDB" id="F3ZWE9"/>
<name>F3ZWE9_MAHA5</name>
<dbReference type="Gene3D" id="3.90.110.10">
    <property type="entry name" value="Lactate dehydrogenase/glycoside hydrolase, family 4, C-terminal"/>
    <property type="match status" value="1"/>
</dbReference>
<dbReference type="Pfam" id="PF11975">
    <property type="entry name" value="Glyco_hydro_4C"/>
    <property type="match status" value="1"/>
</dbReference>
<dbReference type="GO" id="GO:0016616">
    <property type="term" value="F:oxidoreductase activity, acting on the CH-OH group of donors, NAD or NADP as acceptor"/>
    <property type="evidence" value="ECO:0007669"/>
    <property type="project" value="InterPro"/>
</dbReference>
<dbReference type="PANTHER" id="PTHR32092">
    <property type="entry name" value="6-PHOSPHO-BETA-GLUCOSIDASE-RELATED"/>
    <property type="match status" value="1"/>
</dbReference>
<feature type="domain" description="Glycosyl hydrolase family 4 C-terminal" evidence="12">
    <location>
        <begin position="191"/>
        <end position="392"/>
    </location>
</feature>
<keyword evidence="3 9" id="KW-0479">Metal-binding</keyword>
<feature type="binding site" evidence="9">
    <location>
        <position position="196"/>
    </location>
    <ligand>
        <name>Mn(2+)</name>
        <dbReference type="ChEBI" id="CHEBI:29035"/>
    </ligand>
</feature>
<dbReference type="GO" id="GO:0004553">
    <property type="term" value="F:hydrolase activity, hydrolyzing O-glycosyl compounds"/>
    <property type="evidence" value="ECO:0007669"/>
    <property type="project" value="InterPro"/>
</dbReference>
<dbReference type="RefSeq" id="WP_013779818.1">
    <property type="nucleotide sequence ID" value="NC_015520.1"/>
</dbReference>
<feature type="binding site" evidence="9">
    <location>
        <position position="166"/>
    </location>
    <ligand>
        <name>Mn(2+)</name>
        <dbReference type="ChEBI" id="CHEBI:29035"/>
    </ligand>
</feature>
<evidence type="ECO:0000313" key="13">
    <source>
        <dbReference type="EMBL" id="AEE95384.1"/>
    </source>
</evidence>
<dbReference type="InterPro" id="IPR001088">
    <property type="entry name" value="Glyco_hydro_4"/>
</dbReference>
<dbReference type="STRING" id="697281.Mahau_0161"/>
<evidence type="ECO:0000256" key="7">
    <source>
        <dbReference type="ARBA" id="ARBA00023295"/>
    </source>
</evidence>
<evidence type="ECO:0000256" key="11">
    <source>
        <dbReference type="RuleBase" id="RU361152"/>
    </source>
</evidence>
<feature type="binding site" evidence="8">
    <location>
        <position position="145"/>
    </location>
    <ligand>
        <name>substrate</name>
    </ligand>
</feature>
<keyword evidence="14" id="KW-1185">Reference proteome</keyword>
<keyword evidence="9" id="KW-0533">Nickel</keyword>
<evidence type="ECO:0000256" key="2">
    <source>
        <dbReference type="ARBA" id="ARBA00011881"/>
    </source>
</evidence>
<feature type="binding site" evidence="8">
    <location>
        <position position="91"/>
    </location>
    <ligand>
        <name>substrate</name>
    </ligand>
</feature>
<evidence type="ECO:0000256" key="9">
    <source>
        <dbReference type="PIRSR" id="PIRSR601088-3"/>
    </source>
</evidence>
<keyword evidence="9" id="KW-0170">Cobalt</keyword>
<evidence type="ECO:0000256" key="6">
    <source>
        <dbReference type="ARBA" id="ARBA00023211"/>
    </source>
</evidence>
<dbReference type="KEGG" id="mas:Mahau_0161"/>
<sequence>MMKLSVLGGSSYYTSLLFEALVQHKEDIRITELALHGRNESKLADVARFGANMFKKAGIDTAVTFTTDRRRAIEGSQLILCQIRVGGMQARAIDESIPRRYGIIGDETVGPGGFSCALRTVPVMADIAADIRRWAPEALVVDLTNPASIVVEAILNRENINIIGICDLPLIVLTRVADVLNLDYDGLSGRYFGLNHLGFYSNIYYNGDDITTAVFEHAEQLGLGIDADLVRSMRLVPVPFLRHFYHHSQVVEEQKQQPVRGQVLYENEQQLSRLFAQPELDEIPQIIRQRNAIWYSHAVVPFMVAYASNRKGRFIVNIRNRGRIAGLDDNAVVEVSEDIDALKMWRTDATKMPLYVRGLVQAVKAFESMTVQAIYEGSYDKAVLALMSHPLVGQYDVAKAILDDILRSYPEVDYLK</sequence>
<proteinExistence type="inferred from homology"/>
<keyword evidence="9" id="KW-0408">Iron</keyword>
<comment type="subunit">
    <text evidence="2">Homotetramer.</text>
</comment>
<keyword evidence="6 9" id="KW-0464">Manganese</keyword>
<evidence type="ECO:0000256" key="5">
    <source>
        <dbReference type="ARBA" id="ARBA00023027"/>
    </source>
</evidence>
<evidence type="ECO:0000256" key="8">
    <source>
        <dbReference type="PIRSR" id="PIRSR601088-2"/>
    </source>
</evidence>
<dbReference type="GO" id="GO:0046872">
    <property type="term" value="F:metal ion binding"/>
    <property type="evidence" value="ECO:0007669"/>
    <property type="project" value="UniProtKB-KW"/>
</dbReference>
<gene>
    <name evidence="13" type="ordered locus">Mahau_0161</name>
</gene>
<dbReference type="HOGENOM" id="CLU_045951_0_1_9"/>
<dbReference type="Gene3D" id="3.40.50.720">
    <property type="entry name" value="NAD(P)-binding Rossmann-like Domain"/>
    <property type="match status" value="1"/>
</dbReference>
<feature type="site" description="Increases basicity of active site Tyr" evidence="10">
    <location>
        <position position="107"/>
    </location>
</feature>
<comment type="cofactor">
    <cofactor evidence="11">
        <name>NAD(+)</name>
        <dbReference type="ChEBI" id="CHEBI:57540"/>
    </cofactor>
    <text evidence="11">Binds 1 NAD(+) per subunit.</text>
</comment>
<dbReference type="eggNOG" id="COG1486">
    <property type="taxonomic scope" value="Bacteria"/>
</dbReference>
<dbReference type="InterPro" id="IPR036291">
    <property type="entry name" value="NAD(P)-bd_dom_sf"/>
</dbReference>
<reference evidence="14" key="1">
    <citation type="submission" date="2010-11" db="EMBL/GenBank/DDBJ databases">
        <title>The complete genome of Mahella australiensis DSM 15567.</title>
        <authorList>
            <consortium name="US DOE Joint Genome Institute (JGI-PGF)"/>
            <person name="Lucas S."/>
            <person name="Copeland A."/>
            <person name="Lapidus A."/>
            <person name="Bruce D."/>
            <person name="Goodwin L."/>
            <person name="Pitluck S."/>
            <person name="Kyrpides N."/>
            <person name="Mavromatis K."/>
            <person name="Pagani I."/>
            <person name="Ivanova N."/>
            <person name="Teshima H."/>
            <person name="Brettin T."/>
            <person name="Detter J.C."/>
            <person name="Han C."/>
            <person name="Tapia R."/>
            <person name="Land M."/>
            <person name="Hauser L."/>
            <person name="Markowitz V."/>
            <person name="Cheng J.-F."/>
            <person name="Hugenholtz P."/>
            <person name="Woyke T."/>
            <person name="Wu D."/>
            <person name="Spring S."/>
            <person name="Pukall R."/>
            <person name="Steenblock K."/>
            <person name="Schneider S."/>
            <person name="Klenk H.-P."/>
            <person name="Eisen J.A."/>
        </authorList>
    </citation>
    <scope>NUCLEOTIDE SEQUENCE [LARGE SCALE GENOMIC DNA]</scope>
    <source>
        <strain evidence="14">DSM 15567 / CIP 107919 / 50-1 BON</strain>
    </source>
</reference>
<keyword evidence="4 11" id="KW-0378">Hydrolase</keyword>
<dbReference type="SUPFAM" id="SSF56327">
    <property type="entry name" value="LDH C-terminal domain-like"/>
    <property type="match status" value="1"/>
</dbReference>
<dbReference type="Pfam" id="PF02056">
    <property type="entry name" value="Glyco_hydro_4"/>
    <property type="match status" value="1"/>
</dbReference>
<dbReference type="EMBL" id="CP002360">
    <property type="protein sequence ID" value="AEE95384.1"/>
    <property type="molecule type" value="Genomic_DNA"/>
</dbReference>
<evidence type="ECO:0000256" key="3">
    <source>
        <dbReference type="ARBA" id="ARBA00022723"/>
    </source>
</evidence>
<dbReference type="InterPro" id="IPR022616">
    <property type="entry name" value="Glyco_hydro_4_C"/>
</dbReference>
<evidence type="ECO:0000256" key="1">
    <source>
        <dbReference type="ARBA" id="ARBA00010141"/>
    </source>
</evidence>
<dbReference type="SUPFAM" id="SSF51735">
    <property type="entry name" value="NAD(P)-binding Rossmann-fold domains"/>
    <property type="match status" value="1"/>
</dbReference>
<protein>
    <submittedName>
        <fullName evidence="13">Glycoside hydrolase family 4</fullName>
    </submittedName>
</protein>
<evidence type="ECO:0000313" key="14">
    <source>
        <dbReference type="Proteomes" id="UP000008457"/>
    </source>
</evidence>
<evidence type="ECO:0000259" key="12">
    <source>
        <dbReference type="Pfam" id="PF11975"/>
    </source>
</evidence>
<dbReference type="PANTHER" id="PTHR32092:SF5">
    <property type="entry name" value="6-PHOSPHO-BETA-GLUCOSIDASE"/>
    <property type="match status" value="1"/>
</dbReference>
<keyword evidence="7 11" id="KW-0326">Glycosidase</keyword>
<dbReference type="PRINTS" id="PR00732">
    <property type="entry name" value="GLHYDRLASE4"/>
</dbReference>
<reference evidence="13 14" key="2">
    <citation type="journal article" date="2011" name="Stand. Genomic Sci.">
        <title>Complete genome sequence of Mahella australiensis type strain (50-1 BON).</title>
        <authorList>
            <person name="Sikorski J."/>
            <person name="Teshima H."/>
            <person name="Nolan M."/>
            <person name="Lucas S."/>
            <person name="Hammon N."/>
            <person name="Deshpande S."/>
            <person name="Cheng J.F."/>
            <person name="Pitluck S."/>
            <person name="Liolios K."/>
            <person name="Pagani I."/>
            <person name="Ivanova N."/>
            <person name="Huntemann M."/>
            <person name="Mavromatis K."/>
            <person name="Ovchinikova G."/>
            <person name="Pati A."/>
            <person name="Tapia R."/>
            <person name="Han C."/>
            <person name="Goodwin L."/>
            <person name="Chen A."/>
            <person name="Palaniappan K."/>
            <person name="Land M."/>
            <person name="Hauser L."/>
            <person name="Ngatchou-Djao O.D."/>
            <person name="Rohde M."/>
            <person name="Pukall R."/>
            <person name="Spring S."/>
            <person name="Abt B."/>
            <person name="Goker M."/>
            <person name="Detter J.C."/>
            <person name="Woyke T."/>
            <person name="Bristow J."/>
            <person name="Markowitz V."/>
            <person name="Hugenholtz P."/>
            <person name="Eisen J.A."/>
            <person name="Kyrpides N.C."/>
            <person name="Klenk H.P."/>
            <person name="Lapidus A."/>
        </authorList>
    </citation>
    <scope>NUCLEOTIDE SEQUENCE [LARGE SCALE GENOMIC DNA]</scope>
    <source>
        <strain evidence="14">DSM 15567 / CIP 107919 / 50-1 BON</strain>
    </source>
</reference>
<evidence type="ECO:0000256" key="10">
    <source>
        <dbReference type="PIRSR" id="PIRSR601088-4"/>
    </source>
</evidence>
<keyword evidence="5 11" id="KW-0520">NAD</keyword>
<dbReference type="OrthoDB" id="9808275at2"/>
<organism evidence="13 14">
    <name type="scientific">Mahella australiensis (strain DSM 15567 / CIP 107919 / 50-1 BON)</name>
    <dbReference type="NCBI Taxonomy" id="697281"/>
    <lineage>
        <taxon>Bacteria</taxon>
        <taxon>Bacillati</taxon>
        <taxon>Bacillota</taxon>
        <taxon>Clostridia</taxon>
        <taxon>Thermoanaerobacterales</taxon>
        <taxon>Thermoanaerobacterales Family IV. Incertae Sedis</taxon>
        <taxon>Mahella</taxon>
    </lineage>
</organism>
<dbReference type="InterPro" id="IPR015955">
    <property type="entry name" value="Lactate_DH/Glyco_Ohase_4_C"/>
</dbReference>
<accession>F3ZWE9</accession>